<dbReference type="InterPro" id="IPR013320">
    <property type="entry name" value="ConA-like_dom_sf"/>
</dbReference>
<evidence type="ECO:0000256" key="2">
    <source>
        <dbReference type="SAM" id="MobiDB-lite"/>
    </source>
</evidence>
<evidence type="ECO:0000256" key="1">
    <source>
        <dbReference type="PIRSR" id="PIRSR600250-50"/>
    </source>
</evidence>
<dbReference type="SUPFAM" id="SSF49899">
    <property type="entry name" value="Concanavalin A-like lectins/glucanases"/>
    <property type="match status" value="1"/>
</dbReference>
<dbReference type="PRINTS" id="PR00977">
    <property type="entry name" value="SCYTLDPTASE"/>
</dbReference>
<evidence type="ECO:0000313" key="4">
    <source>
        <dbReference type="Proteomes" id="UP000094444"/>
    </source>
</evidence>
<dbReference type="Gene3D" id="2.60.120.700">
    <property type="entry name" value="Peptidase G1"/>
    <property type="match status" value="1"/>
</dbReference>
<gene>
    <name evidence="3" type="ORF">DHEL01_v201761</name>
</gene>
<sequence length="276" mass="29243">MKVTPIITAIVCAEAAFGARFTEKRRENREARQPARRASNGATRSSQPLIISESILKGVTTTPSTTNYSSNWAGAVLVSTGFTEVTGTITVPTLAASSNDSVEYAGAAWVGIDGDTCQTAILQTGIDWYVNGSAITYDAWYEWWPDDSYNFDGISISAGDSIKMTVKATSTTSGKAVIENLTTGTTVTQTFSDVTFGSLCQENAEWIIEDFSECIADSCDLVPFADFGTVTFTDASAVKSGSAVSLKGATIFEILQDELLTSCSASSSTVTCTYIG</sequence>
<feature type="compositionally biased region" description="Basic and acidic residues" evidence="2">
    <location>
        <begin position="24"/>
        <end position="33"/>
    </location>
</feature>
<dbReference type="Proteomes" id="UP000094444">
    <property type="component" value="Unassembled WGS sequence"/>
</dbReference>
<proteinExistence type="predicted"/>
<dbReference type="InterPro" id="IPR000250">
    <property type="entry name" value="Peptidase_G1"/>
</dbReference>
<dbReference type="GO" id="GO:0006508">
    <property type="term" value="P:proteolysis"/>
    <property type="evidence" value="ECO:0007669"/>
    <property type="project" value="InterPro"/>
</dbReference>
<reference evidence="3" key="1">
    <citation type="submission" date="2017-09" db="EMBL/GenBank/DDBJ databases">
        <title>Polyketide synthases of a Diaporthe helianthi virulent isolate.</title>
        <authorList>
            <person name="Baroncelli R."/>
        </authorList>
    </citation>
    <scope>NUCLEOTIDE SEQUENCE [LARGE SCALE GENOMIC DNA]</scope>
    <source>
        <strain evidence="3">7/96</strain>
    </source>
</reference>
<evidence type="ECO:0000313" key="3">
    <source>
        <dbReference type="EMBL" id="POS79859.1"/>
    </source>
</evidence>
<keyword evidence="4" id="KW-1185">Reference proteome</keyword>
<organism evidence="3 4">
    <name type="scientific">Diaporthe helianthi</name>
    <dbReference type="NCBI Taxonomy" id="158607"/>
    <lineage>
        <taxon>Eukaryota</taxon>
        <taxon>Fungi</taxon>
        <taxon>Dikarya</taxon>
        <taxon>Ascomycota</taxon>
        <taxon>Pezizomycotina</taxon>
        <taxon>Sordariomycetes</taxon>
        <taxon>Sordariomycetidae</taxon>
        <taxon>Diaporthales</taxon>
        <taxon>Diaporthaceae</taxon>
        <taxon>Diaporthe</taxon>
    </lineage>
</organism>
<dbReference type="PANTHER" id="PTHR37536">
    <property type="entry name" value="PUTATIVE (AFU_ORTHOLOGUE AFUA_3G02970)-RELATED"/>
    <property type="match status" value="1"/>
</dbReference>
<protein>
    <submittedName>
        <fullName evidence="3">Peptidase A4 family protein</fullName>
    </submittedName>
</protein>
<feature type="active site" description="Proton acceptor" evidence="1">
    <location>
        <position position="209"/>
    </location>
</feature>
<accession>A0A2P5IBI3</accession>
<comment type="caution">
    <text evidence="3">The sequence shown here is derived from an EMBL/GenBank/DDBJ whole genome shotgun (WGS) entry which is preliminary data.</text>
</comment>
<dbReference type="PANTHER" id="PTHR37536:SF1">
    <property type="entry name" value="ASPERGILLOPEPSIN, PUTAITVE (AFU_ORTHOLOGUE AFUA_7G01200)"/>
    <property type="match status" value="1"/>
</dbReference>
<dbReference type="InParanoid" id="A0A2P5IBI3"/>
<dbReference type="Pfam" id="PF01828">
    <property type="entry name" value="Peptidase_A4"/>
    <property type="match status" value="1"/>
</dbReference>
<dbReference type="InterPro" id="IPR038656">
    <property type="entry name" value="Peptidase_G1_sf"/>
</dbReference>
<dbReference type="AlphaFoldDB" id="A0A2P5IBI3"/>
<name>A0A2P5IBI3_DIAHE</name>
<dbReference type="STRING" id="158607.A0A2P5IBI3"/>
<dbReference type="CDD" id="cd13426">
    <property type="entry name" value="Peptidase_G1"/>
    <property type="match status" value="1"/>
</dbReference>
<dbReference type="OrthoDB" id="2862635at2759"/>
<dbReference type="EMBL" id="MAVT02000085">
    <property type="protein sequence ID" value="POS79859.1"/>
    <property type="molecule type" value="Genomic_DNA"/>
</dbReference>
<dbReference type="GO" id="GO:0070007">
    <property type="term" value="F:glutamic-type endopeptidase activity"/>
    <property type="evidence" value="ECO:0007669"/>
    <property type="project" value="InterPro"/>
</dbReference>
<feature type="region of interest" description="Disordered" evidence="2">
    <location>
        <begin position="24"/>
        <end position="45"/>
    </location>
</feature>